<proteinExistence type="predicted"/>
<protein>
    <submittedName>
        <fullName evidence="2">Uncharacterized protein</fullName>
    </submittedName>
</protein>
<keyword evidence="1" id="KW-0812">Transmembrane</keyword>
<keyword evidence="1" id="KW-0472">Membrane</keyword>
<comment type="caution">
    <text evidence="2">The sequence shown here is derived from an EMBL/GenBank/DDBJ whole genome shotgun (WGS) entry which is preliminary data.</text>
</comment>
<sequence length="78" mass="8698">MKTSLYTAAFSMLAAELICSWLAPFLLRKPFRPPRRNPAFSQRDAVVKNSSLWNGRAHHSMVIVAGAWQLVVAELANS</sequence>
<reference evidence="2" key="1">
    <citation type="submission" date="2021-07" db="EMBL/GenBank/DDBJ databases">
        <title>Zhongshania sp. CAU 1632 isolated from seawater.</title>
        <authorList>
            <person name="Kim W."/>
        </authorList>
    </citation>
    <scope>NUCLEOTIDE SEQUENCE</scope>
    <source>
        <strain evidence="2">CAU 1632</strain>
    </source>
</reference>
<evidence type="ECO:0000256" key="1">
    <source>
        <dbReference type="SAM" id="Phobius"/>
    </source>
</evidence>
<gene>
    <name evidence="2" type="ORF">KXJ70_07825</name>
</gene>
<dbReference type="EMBL" id="JAHWDQ010000001">
    <property type="protein sequence ID" value="MBW2940677.1"/>
    <property type="molecule type" value="Genomic_DNA"/>
</dbReference>
<evidence type="ECO:0000313" key="3">
    <source>
        <dbReference type="Proteomes" id="UP001166291"/>
    </source>
</evidence>
<dbReference type="RefSeq" id="WP_219042854.1">
    <property type="nucleotide sequence ID" value="NZ_JAHWDQ010000001.1"/>
</dbReference>
<organism evidence="2 3">
    <name type="scientific">Zhongshania aquimaris</name>
    <dbReference type="NCBI Taxonomy" id="2857107"/>
    <lineage>
        <taxon>Bacteria</taxon>
        <taxon>Pseudomonadati</taxon>
        <taxon>Pseudomonadota</taxon>
        <taxon>Gammaproteobacteria</taxon>
        <taxon>Cellvibrionales</taxon>
        <taxon>Spongiibacteraceae</taxon>
        <taxon>Zhongshania</taxon>
    </lineage>
</organism>
<keyword evidence="3" id="KW-1185">Reference proteome</keyword>
<accession>A0ABS6VQS8</accession>
<evidence type="ECO:0000313" key="2">
    <source>
        <dbReference type="EMBL" id="MBW2940677.1"/>
    </source>
</evidence>
<dbReference type="Proteomes" id="UP001166291">
    <property type="component" value="Unassembled WGS sequence"/>
</dbReference>
<keyword evidence="1" id="KW-1133">Transmembrane helix</keyword>
<name>A0ABS6VQS8_9GAMM</name>
<feature type="transmembrane region" description="Helical" evidence="1">
    <location>
        <begin position="6"/>
        <end position="27"/>
    </location>
</feature>